<evidence type="ECO:0000256" key="2">
    <source>
        <dbReference type="ARBA" id="ARBA00023015"/>
    </source>
</evidence>
<dbReference type="InterPro" id="IPR013325">
    <property type="entry name" value="RNA_pol_sigma_r2"/>
</dbReference>
<evidence type="ECO:0000256" key="3">
    <source>
        <dbReference type="ARBA" id="ARBA00023082"/>
    </source>
</evidence>
<keyword evidence="3" id="KW-0731">Sigma factor</keyword>
<organism evidence="8 9">
    <name type="scientific">Corynebacterium xerosis</name>
    <dbReference type="NCBI Taxonomy" id="1725"/>
    <lineage>
        <taxon>Bacteria</taxon>
        <taxon>Bacillati</taxon>
        <taxon>Actinomycetota</taxon>
        <taxon>Actinomycetes</taxon>
        <taxon>Mycobacteriales</taxon>
        <taxon>Corynebacteriaceae</taxon>
        <taxon>Corynebacterium</taxon>
    </lineage>
</organism>
<dbReference type="SUPFAM" id="SSF88659">
    <property type="entry name" value="Sigma3 and sigma4 domains of RNA polymerase sigma factors"/>
    <property type="match status" value="1"/>
</dbReference>
<evidence type="ECO:0000256" key="4">
    <source>
        <dbReference type="ARBA" id="ARBA00023125"/>
    </source>
</evidence>
<protein>
    <submittedName>
        <fullName evidence="8">Sigma-70 family RNA polymerase sigma factor</fullName>
    </submittedName>
</protein>
<name>A0A6B8U272_9CORY</name>
<sequence>MGRWGNIFAGFFPATVGGGRPAPRCARRWRPGHEAQKGAPVLNPVPRGERGRDVVSEGEVIRRVASGDRTAFAELYDRFGARVYGMALRVVVDPKLAEDVAQEAWLAIWDSSASFDADKGSAAGWLLAIAHRRAVDAVRSVDASRRRADAAADRDAARPVGGGADEGVIADDERREVTECLGTLSERQRQALDLAYFGGMTQKEIARRLDTGLPAVKSRIRDGLIALRRCLGE</sequence>
<gene>
    <name evidence="8" type="ORF">FOB82_00810</name>
</gene>
<dbReference type="GO" id="GO:0016987">
    <property type="term" value="F:sigma factor activity"/>
    <property type="evidence" value="ECO:0007669"/>
    <property type="project" value="UniProtKB-KW"/>
</dbReference>
<feature type="domain" description="RNA polymerase sigma-70 region 2" evidence="6">
    <location>
        <begin position="75"/>
        <end position="140"/>
    </location>
</feature>
<dbReference type="InterPro" id="IPR014284">
    <property type="entry name" value="RNA_pol_sigma-70_dom"/>
</dbReference>
<dbReference type="NCBIfam" id="TIGR02937">
    <property type="entry name" value="sigma70-ECF"/>
    <property type="match status" value="1"/>
</dbReference>
<dbReference type="CDD" id="cd06171">
    <property type="entry name" value="Sigma70_r4"/>
    <property type="match status" value="1"/>
</dbReference>
<evidence type="ECO:0000313" key="8">
    <source>
        <dbReference type="EMBL" id="QGS35735.1"/>
    </source>
</evidence>
<dbReference type="SUPFAM" id="SSF88946">
    <property type="entry name" value="Sigma2 domain of RNA polymerase sigma factors"/>
    <property type="match status" value="1"/>
</dbReference>
<dbReference type="EMBL" id="CP046322">
    <property type="protein sequence ID" value="QGS35735.1"/>
    <property type="molecule type" value="Genomic_DNA"/>
</dbReference>
<dbReference type="Pfam" id="PF04542">
    <property type="entry name" value="Sigma70_r2"/>
    <property type="match status" value="1"/>
</dbReference>
<dbReference type="Proteomes" id="UP000426857">
    <property type="component" value="Chromosome"/>
</dbReference>
<dbReference type="GO" id="GO:0003677">
    <property type="term" value="F:DNA binding"/>
    <property type="evidence" value="ECO:0007669"/>
    <property type="project" value="UniProtKB-KW"/>
</dbReference>
<dbReference type="InterPro" id="IPR039425">
    <property type="entry name" value="RNA_pol_sigma-70-like"/>
</dbReference>
<feature type="domain" description="RNA polymerase sigma factor 70 region 4 type 2" evidence="7">
    <location>
        <begin position="175"/>
        <end position="225"/>
    </location>
</feature>
<dbReference type="AlphaFoldDB" id="A0A6B8U272"/>
<dbReference type="InterPro" id="IPR007627">
    <property type="entry name" value="RNA_pol_sigma70_r2"/>
</dbReference>
<dbReference type="Pfam" id="PF08281">
    <property type="entry name" value="Sigma70_r4_2"/>
    <property type="match status" value="1"/>
</dbReference>
<keyword evidence="4" id="KW-0238">DNA-binding</keyword>
<dbReference type="Gene3D" id="1.10.1740.10">
    <property type="match status" value="1"/>
</dbReference>
<dbReference type="InterPro" id="IPR013249">
    <property type="entry name" value="RNA_pol_sigma70_r4_t2"/>
</dbReference>
<dbReference type="InterPro" id="IPR036388">
    <property type="entry name" value="WH-like_DNA-bd_sf"/>
</dbReference>
<evidence type="ECO:0000256" key="5">
    <source>
        <dbReference type="ARBA" id="ARBA00023163"/>
    </source>
</evidence>
<dbReference type="GO" id="GO:0006352">
    <property type="term" value="P:DNA-templated transcription initiation"/>
    <property type="evidence" value="ECO:0007669"/>
    <property type="project" value="InterPro"/>
</dbReference>
<reference evidence="8 9" key="1">
    <citation type="submission" date="2019-11" db="EMBL/GenBank/DDBJ databases">
        <title>FDA dAtabase for Regulatory Grade micrObial Sequences (FDA-ARGOS): Supporting development and validation of Infectious Disease Dx tests.</title>
        <authorList>
            <person name="Kerrigan L."/>
            <person name="Long C."/>
            <person name="Tallon L."/>
            <person name="Sadzewicz L."/>
            <person name="Vavikolanu K."/>
            <person name="Mehta A."/>
            <person name="Aluvathingal J."/>
            <person name="Nadendla S."/>
            <person name="Yan Y."/>
            <person name="Sichtig H."/>
        </authorList>
    </citation>
    <scope>NUCLEOTIDE SEQUENCE [LARGE SCALE GENOMIC DNA]</scope>
    <source>
        <strain evidence="8 9">FDAARGOS_674</strain>
    </source>
</reference>
<proteinExistence type="inferred from homology"/>
<dbReference type="PANTHER" id="PTHR43133">
    <property type="entry name" value="RNA POLYMERASE ECF-TYPE SIGMA FACTO"/>
    <property type="match status" value="1"/>
</dbReference>
<evidence type="ECO:0000256" key="1">
    <source>
        <dbReference type="ARBA" id="ARBA00010641"/>
    </source>
</evidence>
<keyword evidence="2" id="KW-0805">Transcription regulation</keyword>
<dbReference type="InterPro" id="IPR013324">
    <property type="entry name" value="RNA_pol_sigma_r3/r4-like"/>
</dbReference>
<dbReference type="PANTHER" id="PTHR43133:SF66">
    <property type="entry name" value="ECF RNA POLYMERASE SIGMA FACTOR SIGK"/>
    <property type="match status" value="1"/>
</dbReference>
<evidence type="ECO:0000313" key="9">
    <source>
        <dbReference type="Proteomes" id="UP000426857"/>
    </source>
</evidence>
<keyword evidence="5" id="KW-0804">Transcription</keyword>
<accession>A0A6B8U272</accession>
<evidence type="ECO:0000259" key="6">
    <source>
        <dbReference type="Pfam" id="PF04542"/>
    </source>
</evidence>
<dbReference type="Gene3D" id="1.10.10.10">
    <property type="entry name" value="Winged helix-like DNA-binding domain superfamily/Winged helix DNA-binding domain"/>
    <property type="match status" value="1"/>
</dbReference>
<evidence type="ECO:0000259" key="7">
    <source>
        <dbReference type="Pfam" id="PF08281"/>
    </source>
</evidence>
<comment type="similarity">
    <text evidence="1">Belongs to the sigma-70 factor family. ECF subfamily.</text>
</comment>
<dbReference type="KEGG" id="cxe:FOB82_00810"/>